<dbReference type="Proteomes" id="UP000224634">
    <property type="component" value="Unassembled WGS sequence"/>
</dbReference>
<gene>
    <name evidence="1" type="ORF">AJ80_02935</name>
</gene>
<keyword evidence="2" id="KW-1185">Reference proteome</keyword>
<organism evidence="1 2">
    <name type="scientific">Polytolypa hystricis (strain UAMH7299)</name>
    <dbReference type="NCBI Taxonomy" id="1447883"/>
    <lineage>
        <taxon>Eukaryota</taxon>
        <taxon>Fungi</taxon>
        <taxon>Dikarya</taxon>
        <taxon>Ascomycota</taxon>
        <taxon>Pezizomycotina</taxon>
        <taxon>Eurotiomycetes</taxon>
        <taxon>Eurotiomycetidae</taxon>
        <taxon>Onygenales</taxon>
        <taxon>Onygenales incertae sedis</taxon>
        <taxon>Polytolypa</taxon>
    </lineage>
</organism>
<accession>A0A2B7YPA5</accession>
<evidence type="ECO:0000313" key="2">
    <source>
        <dbReference type="Proteomes" id="UP000224634"/>
    </source>
</evidence>
<dbReference type="EMBL" id="PDNA01000030">
    <property type="protein sequence ID" value="PGH23020.1"/>
    <property type="molecule type" value="Genomic_DNA"/>
</dbReference>
<name>A0A2B7YPA5_POLH7</name>
<sequence length="156" mass="17088">MILIFAFGERIVHITLHSLENLLTHTATGNITGVSVRGHWTGHSPLRSSSCHDHQLTTTTTTTPVTRSSTQTGIFSGSWAGCVFADKPTSRALTSFTARIGSSLRIAVELLWDMEPFREGGALLSVDMNMNMQGFVSLLDKLPLILPNLKFLYLSL</sequence>
<reference evidence="1 2" key="1">
    <citation type="submission" date="2017-10" db="EMBL/GenBank/DDBJ databases">
        <title>Comparative genomics in systemic dimorphic fungi from Ajellomycetaceae.</title>
        <authorList>
            <person name="Munoz J.F."/>
            <person name="Mcewen J.G."/>
            <person name="Clay O.K."/>
            <person name="Cuomo C.A."/>
        </authorList>
    </citation>
    <scope>NUCLEOTIDE SEQUENCE [LARGE SCALE GENOMIC DNA]</scope>
    <source>
        <strain evidence="1 2">UAMH7299</strain>
    </source>
</reference>
<dbReference type="AlphaFoldDB" id="A0A2B7YPA5"/>
<comment type="caution">
    <text evidence="1">The sequence shown here is derived from an EMBL/GenBank/DDBJ whole genome shotgun (WGS) entry which is preliminary data.</text>
</comment>
<evidence type="ECO:0000313" key="1">
    <source>
        <dbReference type="EMBL" id="PGH23020.1"/>
    </source>
</evidence>
<proteinExistence type="predicted"/>
<protein>
    <submittedName>
        <fullName evidence="1">Uncharacterized protein</fullName>
    </submittedName>
</protein>